<dbReference type="OrthoDB" id="1470350at2759"/>
<evidence type="ECO:0000313" key="1">
    <source>
        <dbReference type="EMBL" id="CAG8800371.1"/>
    </source>
</evidence>
<name>A0A9N9P8Q4_9GLOM</name>
<protein>
    <submittedName>
        <fullName evidence="1">1214_t:CDS:1</fullName>
    </submittedName>
</protein>
<sequence length="55" mass="6568">YIIYLVIKYPDNAVGTNYRKDISGPKGVPIFGNLFRFMFKKNTYIELEQEWANKY</sequence>
<feature type="non-terminal residue" evidence="1">
    <location>
        <position position="55"/>
    </location>
</feature>
<organism evidence="1 2">
    <name type="scientific">Dentiscutata erythropus</name>
    <dbReference type="NCBI Taxonomy" id="1348616"/>
    <lineage>
        <taxon>Eukaryota</taxon>
        <taxon>Fungi</taxon>
        <taxon>Fungi incertae sedis</taxon>
        <taxon>Mucoromycota</taxon>
        <taxon>Glomeromycotina</taxon>
        <taxon>Glomeromycetes</taxon>
        <taxon>Diversisporales</taxon>
        <taxon>Gigasporaceae</taxon>
        <taxon>Dentiscutata</taxon>
    </lineage>
</organism>
<feature type="non-terminal residue" evidence="1">
    <location>
        <position position="1"/>
    </location>
</feature>
<keyword evidence="2" id="KW-1185">Reference proteome</keyword>
<proteinExistence type="predicted"/>
<evidence type="ECO:0000313" key="2">
    <source>
        <dbReference type="Proteomes" id="UP000789405"/>
    </source>
</evidence>
<comment type="caution">
    <text evidence="1">The sequence shown here is derived from an EMBL/GenBank/DDBJ whole genome shotgun (WGS) entry which is preliminary data.</text>
</comment>
<dbReference type="EMBL" id="CAJVPY010034789">
    <property type="protein sequence ID" value="CAG8800371.1"/>
    <property type="molecule type" value="Genomic_DNA"/>
</dbReference>
<gene>
    <name evidence="1" type="ORF">DERYTH_LOCUS23250</name>
</gene>
<accession>A0A9N9P8Q4</accession>
<dbReference type="Proteomes" id="UP000789405">
    <property type="component" value="Unassembled WGS sequence"/>
</dbReference>
<reference evidence="1" key="1">
    <citation type="submission" date="2021-06" db="EMBL/GenBank/DDBJ databases">
        <authorList>
            <person name="Kallberg Y."/>
            <person name="Tangrot J."/>
            <person name="Rosling A."/>
        </authorList>
    </citation>
    <scope>NUCLEOTIDE SEQUENCE</scope>
    <source>
        <strain evidence="1">MA453B</strain>
    </source>
</reference>
<dbReference type="AlphaFoldDB" id="A0A9N9P8Q4"/>